<reference evidence="12" key="1">
    <citation type="journal article" date="2021" name="BMC Genomics">
        <title>Chromosome-level genome assembly and manually-curated proteome of model necrotroph Parastagonospora nodorum Sn15 reveals a genome-wide trove of candidate effector homologs, and redundancy of virulence-related functions within an accessory chromosome.</title>
        <authorList>
            <person name="Bertazzoni S."/>
            <person name="Jones D.A.B."/>
            <person name="Phan H.T."/>
            <person name="Tan K.-C."/>
            <person name="Hane J.K."/>
        </authorList>
    </citation>
    <scope>NUCLEOTIDE SEQUENCE [LARGE SCALE GENOMIC DNA]</scope>
    <source>
        <strain evidence="12">SN15 / ATCC MYA-4574 / FGSC 10173)</strain>
    </source>
</reference>
<keyword evidence="6" id="KW-0863">Zinc-finger</keyword>
<dbReference type="PROSITE" id="PS51873">
    <property type="entry name" value="TRIAD"/>
    <property type="match status" value="1"/>
</dbReference>
<name>A0A7U2EXH3_PHANO</name>
<evidence type="ECO:0000256" key="2">
    <source>
        <dbReference type="ARBA" id="ARBA00012251"/>
    </source>
</evidence>
<feature type="region of interest" description="Disordered" evidence="9">
    <location>
        <begin position="223"/>
        <end position="263"/>
    </location>
</feature>
<feature type="domain" description="RING-type" evidence="10">
    <location>
        <begin position="4"/>
        <end position="216"/>
    </location>
</feature>
<sequence length="606" mass="67136">MAETEKGCVICGGEEKDGELLIAAPCGQHWVCPDDISSFFERATQNESLFPPKCCGQMFMLQEYEEYVPFDIAWAYQVKEQGEYAILAKFRVYCGNPACAKFLHPSTHVTDQPTNITYAICEDDSCGKLSCIACKNILAEGTNNHVCKKDENEEKFQKLATENGYQNCSQCSAVVELMEACNHVTCSCGYDFCYLCGKEWVGLHGCPHYGQATFDTEGYNQDGYHRDSSLNREGLTRRQEMARRRGEDPDDEDDDETDPELEDEEWEVMQHITPEQRMAVNILHGAAREDALDNLRIQLFESQGITFGTDPGPMEILTERQLDIVEAVMQEIHAAHDPLLNPLLNRLSNEAATMDDATVVSIYRPIADLYVRHMSPANARQIIDFIPVLNDAQIANLALILGLRLTQEAAGAFAEYLLEQLLAAQPEEAAPLTAEQQLVLDQVLQELEDADMPLLPPLLNRLTSETMDALTSTQVLSRIAELHIQHLPTPLVGQMASLLAALTAPQIAQLGARLAPDLAADRVAEFVGHYTRWLGEAASNATGDVNAVLDEGDVLDEGTGPDMNNLSIERLIERVKESTPAEATYTADAGGETRSRLSDEWDDDDL</sequence>
<keyword evidence="8" id="KW-0862">Zinc</keyword>
<evidence type="ECO:0000259" key="10">
    <source>
        <dbReference type="PROSITE" id="PS51873"/>
    </source>
</evidence>
<protein>
    <recommendedName>
        <fullName evidence="2">RBR-type E3 ubiquitin transferase</fullName>
        <ecNumber evidence="2">2.3.2.31</ecNumber>
    </recommendedName>
</protein>
<evidence type="ECO:0000256" key="9">
    <source>
        <dbReference type="SAM" id="MobiDB-lite"/>
    </source>
</evidence>
<gene>
    <name evidence="11" type="ORF">JI435_077860</name>
</gene>
<dbReference type="PANTHER" id="PTHR11685">
    <property type="entry name" value="RBR FAMILY RING FINGER AND IBR DOMAIN-CONTAINING"/>
    <property type="match status" value="1"/>
</dbReference>
<feature type="compositionally biased region" description="Acidic residues" evidence="9">
    <location>
        <begin position="248"/>
        <end position="263"/>
    </location>
</feature>
<evidence type="ECO:0000256" key="4">
    <source>
        <dbReference type="ARBA" id="ARBA00022723"/>
    </source>
</evidence>
<evidence type="ECO:0000313" key="12">
    <source>
        <dbReference type="Proteomes" id="UP000663193"/>
    </source>
</evidence>
<dbReference type="InterPro" id="IPR044066">
    <property type="entry name" value="TRIAD_supradom"/>
</dbReference>
<dbReference type="SMART" id="SM00647">
    <property type="entry name" value="IBR"/>
    <property type="match status" value="1"/>
</dbReference>
<organism evidence="11 12">
    <name type="scientific">Phaeosphaeria nodorum (strain SN15 / ATCC MYA-4574 / FGSC 10173)</name>
    <name type="common">Glume blotch fungus</name>
    <name type="synonym">Parastagonospora nodorum</name>
    <dbReference type="NCBI Taxonomy" id="321614"/>
    <lineage>
        <taxon>Eukaryota</taxon>
        <taxon>Fungi</taxon>
        <taxon>Dikarya</taxon>
        <taxon>Ascomycota</taxon>
        <taxon>Pezizomycotina</taxon>
        <taxon>Dothideomycetes</taxon>
        <taxon>Pleosporomycetidae</taxon>
        <taxon>Pleosporales</taxon>
        <taxon>Pleosporineae</taxon>
        <taxon>Phaeosphaeriaceae</taxon>
        <taxon>Parastagonospora</taxon>
    </lineage>
</organism>
<dbReference type="SUPFAM" id="SSF57850">
    <property type="entry name" value="RING/U-box"/>
    <property type="match status" value="1"/>
</dbReference>
<dbReference type="CDD" id="cd22584">
    <property type="entry name" value="Rcat_RBR_unk"/>
    <property type="match status" value="1"/>
</dbReference>
<dbReference type="AlphaFoldDB" id="A0A7U2EXH3"/>
<dbReference type="KEGG" id="pno:SNOG_07786"/>
<feature type="compositionally biased region" description="Basic and acidic residues" evidence="9">
    <location>
        <begin position="223"/>
        <end position="247"/>
    </location>
</feature>
<keyword evidence="3" id="KW-0808">Transferase</keyword>
<evidence type="ECO:0000256" key="3">
    <source>
        <dbReference type="ARBA" id="ARBA00022679"/>
    </source>
</evidence>
<feature type="region of interest" description="Disordered" evidence="9">
    <location>
        <begin position="577"/>
        <end position="606"/>
    </location>
</feature>
<keyword evidence="5" id="KW-0677">Repeat</keyword>
<evidence type="ECO:0000313" key="11">
    <source>
        <dbReference type="EMBL" id="QRC94552.1"/>
    </source>
</evidence>
<dbReference type="Gene3D" id="1.20.120.1750">
    <property type="match status" value="1"/>
</dbReference>
<accession>A0A7U2EXH3</accession>
<dbReference type="RefSeq" id="XP_001798113.1">
    <property type="nucleotide sequence ID" value="XM_001798061.1"/>
</dbReference>
<dbReference type="InterPro" id="IPR031127">
    <property type="entry name" value="E3_UB_ligase_RBR"/>
</dbReference>
<evidence type="ECO:0000256" key="6">
    <source>
        <dbReference type="ARBA" id="ARBA00022771"/>
    </source>
</evidence>
<dbReference type="OrthoDB" id="10009520at2759"/>
<evidence type="ECO:0000256" key="8">
    <source>
        <dbReference type="ARBA" id="ARBA00022833"/>
    </source>
</evidence>
<comment type="catalytic activity">
    <reaction evidence="1">
        <text>[E2 ubiquitin-conjugating enzyme]-S-ubiquitinyl-L-cysteine + [acceptor protein]-L-lysine = [E2 ubiquitin-conjugating enzyme]-L-cysteine + [acceptor protein]-N(6)-ubiquitinyl-L-lysine.</text>
        <dbReference type="EC" id="2.3.2.31"/>
    </reaction>
</comment>
<dbReference type="EMBL" id="CP069026">
    <property type="protein sequence ID" value="QRC94552.1"/>
    <property type="molecule type" value="Genomic_DNA"/>
</dbReference>
<dbReference type="GO" id="GO:0016567">
    <property type="term" value="P:protein ubiquitination"/>
    <property type="evidence" value="ECO:0007669"/>
    <property type="project" value="InterPro"/>
</dbReference>
<dbReference type="VEuPathDB" id="FungiDB:JI435_077860"/>
<evidence type="ECO:0000256" key="7">
    <source>
        <dbReference type="ARBA" id="ARBA00022786"/>
    </source>
</evidence>
<dbReference type="Proteomes" id="UP000663193">
    <property type="component" value="Chromosome 4"/>
</dbReference>
<keyword evidence="12" id="KW-1185">Reference proteome</keyword>
<dbReference type="InterPro" id="IPR002867">
    <property type="entry name" value="IBR_dom"/>
</dbReference>
<dbReference type="Pfam" id="PF01485">
    <property type="entry name" value="IBR"/>
    <property type="match status" value="1"/>
</dbReference>
<proteinExistence type="predicted"/>
<evidence type="ECO:0000256" key="5">
    <source>
        <dbReference type="ARBA" id="ARBA00022737"/>
    </source>
</evidence>
<dbReference type="EC" id="2.3.2.31" evidence="2"/>
<dbReference type="GO" id="GO:0061630">
    <property type="term" value="F:ubiquitin protein ligase activity"/>
    <property type="evidence" value="ECO:0007669"/>
    <property type="project" value="UniProtKB-EC"/>
</dbReference>
<dbReference type="GO" id="GO:0008270">
    <property type="term" value="F:zinc ion binding"/>
    <property type="evidence" value="ECO:0007669"/>
    <property type="project" value="UniProtKB-KW"/>
</dbReference>
<evidence type="ECO:0000256" key="1">
    <source>
        <dbReference type="ARBA" id="ARBA00001798"/>
    </source>
</evidence>
<keyword evidence="4" id="KW-0479">Metal-binding</keyword>
<keyword evidence="7" id="KW-0833">Ubl conjugation pathway</keyword>